<comment type="caution">
    <text evidence="2">The sequence shown here is derived from an EMBL/GenBank/DDBJ whole genome shotgun (WGS) entry which is preliminary data.</text>
</comment>
<dbReference type="AlphaFoldDB" id="A0A0F9ENF8"/>
<organism evidence="2">
    <name type="scientific">marine sediment metagenome</name>
    <dbReference type="NCBI Taxonomy" id="412755"/>
    <lineage>
        <taxon>unclassified sequences</taxon>
        <taxon>metagenomes</taxon>
        <taxon>ecological metagenomes</taxon>
    </lineage>
</organism>
<dbReference type="Gene3D" id="3.40.50.150">
    <property type="entry name" value="Vaccinia Virus protein VP39"/>
    <property type="match status" value="1"/>
</dbReference>
<dbReference type="SUPFAM" id="SSF53335">
    <property type="entry name" value="S-adenosyl-L-methionine-dependent methyltransferases"/>
    <property type="match status" value="1"/>
</dbReference>
<sequence length="222" mass="24956">NIPLPILRGPLRGFKWITGAASGEAKGLSILVNFAEPKQIAIAKKLIREDFICFDIGANVGLYTLLFSRHAKSVYAFEPLPRNVLYLAKNLAFNSIKNVKIIPYAVSNINEPFFFKEGLNHSTGKLDNNGNIRILTISLDMFVSKTKIYPKLMKIDVEGAELYVLKGAKYLLSNKKPIILLSTHGYQTKIDCLKYLKKLNYQDIKIINASSFEKASEFVIKP</sequence>
<dbReference type="InterPro" id="IPR006342">
    <property type="entry name" value="FkbM_mtfrase"/>
</dbReference>
<dbReference type="EMBL" id="LAZR01024308">
    <property type="protein sequence ID" value="KKL75589.1"/>
    <property type="molecule type" value="Genomic_DNA"/>
</dbReference>
<dbReference type="InterPro" id="IPR029063">
    <property type="entry name" value="SAM-dependent_MTases_sf"/>
</dbReference>
<evidence type="ECO:0000313" key="2">
    <source>
        <dbReference type="EMBL" id="KKL75589.1"/>
    </source>
</evidence>
<name>A0A0F9ENF8_9ZZZZ</name>
<protein>
    <recommendedName>
        <fullName evidence="1">Methyltransferase FkbM domain-containing protein</fullName>
    </recommendedName>
</protein>
<reference evidence="2" key="1">
    <citation type="journal article" date="2015" name="Nature">
        <title>Complex archaea that bridge the gap between prokaryotes and eukaryotes.</title>
        <authorList>
            <person name="Spang A."/>
            <person name="Saw J.H."/>
            <person name="Jorgensen S.L."/>
            <person name="Zaremba-Niedzwiedzka K."/>
            <person name="Martijn J."/>
            <person name="Lind A.E."/>
            <person name="van Eijk R."/>
            <person name="Schleper C."/>
            <person name="Guy L."/>
            <person name="Ettema T.J."/>
        </authorList>
    </citation>
    <scope>NUCLEOTIDE SEQUENCE</scope>
</reference>
<proteinExistence type="predicted"/>
<dbReference type="NCBIfam" id="TIGR01444">
    <property type="entry name" value="fkbM_fam"/>
    <property type="match status" value="1"/>
</dbReference>
<feature type="domain" description="Methyltransferase FkbM" evidence="1">
    <location>
        <begin position="55"/>
        <end position="201"/>
    </location>
</feature>
<gene>
    <name evidence="2" type="ORF">LCGC14_2053390</name>
</gene>
<dbReference type="PANTHER" id="PTHR34203:SF15">
    <property type="entry name" value="SLL1173 PROTEIN"/>
    <property type="match status" value="1"/>
</dbReference>
<evidence type="ECO:0000259" key="1">
    <source>
        <dbReference type="Pfam" id="PF05050"/>
    </source>
</evidence>
<accession>A0A0F9ENF8</accession>
<feature type="non-terminal residue" evidence="2">
    <location>
        <position position="1"/>
    </location>
</feature>
<dbReference type="PANTHER" id="PTHR34203">
    <property type="entry name" value="METHYLTRANSFERASE, FKBM FAMILY PROTEIN"/>
    <property type="match status" value="1"/>
</dbReference>
<dbReference type="Pfam" id="PF05050">
    <property type="entry name" value="Methyltransf_21"/>
    <property type="match status" value="1"/>
</dbReference>
<dbReference type="InterPro" id="IPR052514">
    <property type="entry name" value="SAM-dependent_MTase"/>
</dbReference>